<gene>
    <name evidence="2" type="ORF">ZOSMA_134G00130</name>
</gene>
<protein>
    <recommendedName>
        <fullName evidence="1">MULE transposase domain-containing protein</fullName>
    </recommendedName>
</protein>
<evidence type="ECO:0000313" key="3">
    <source>
        <dbReference type="Proteomes" id="UP000036987"/>
    </source>
</evidence>
<proteinExistence type="predicted"/>
<dbReference type="InterPro" id="IPR018289">
    <property type="entry name" value="MULE_transposase_dom"/>
</dbReference>
<dbReference type="Proteomes" id="UP000036987">
    <property type="component" value="Unassembled WGS sequence"/>
</dbReference>
<comment type="caution">
    <text evidence="2">The sequence shown here is derived from an EMBL/GenBank/DDBJ whole genome shotgun (WGS) entry which is preliminary data.</text>
</comment>
<evidence type="ECO:0000259" key="1">
    <source>
        <dbReference type="Pfam" id="PF10551"/>
    </source>
</evidence>
<dbReference type="OrthoDB" id="2402896at2759"/>
<dbReference type="PANTHER" id="PTHR47718">
    <property type="entry name" value="OS01G0519700 PROTEIN"/>
    <property type="match status" value="1"/>
</dbReference>
<dbReference type="PANTHER" id="PTHR47718:SF7">
    <property type="entry name" value="PROTEIN FAR1-RELATED SEQUENCE"/>
    <property type="match status" value="1"/>
</dbReference>
<organism evidence="2 3">
    <name type="scientific">Zostera marina</name>
    <name type="common">Eelgrass</name>
    <dbReference type="NCBI Taxonomy" id="29655"/>
    <lineage>
        <taxon>Eukaryota</taxon>
        <taxon>Viridiplantae</taxon>
        <taxon>Streptophyta</taxon>
        <taxon>Embryophyta</taxon>
        <taxon>Tracheophyta</taxon>
        <taxon>Spermatophyta</taxon>
        <taxon>Magnoliopsida</taxon>
        <taxon>Liliopsida</taxon>
        <taxon>Zosteraceae</taxon>
        <taxon>Zostera</taxon>
    </lineage>
</organism>
<keyword evidence="3" id="KW-1185">Reference proteome</keyword>
<dbReference type="EMBL" id="LFYR01000405">
    <property type="protein sequence ID" value="KMZ74143.1"/>
    <property type="molecule type" value="Genomic_DNA"/>
</dbReference>
<dbReference type="Pfam" id="PF10551">
    <property type="entry name" value="MULE"/>
    <property type="match status" value="1"/>
</dbReference>
<dbReference type="AlphaFoldDB" id="A0A0K9PYM6"/>
<evidence type="ECO:0000313" key="2">
    <source>
        <dbReference type="EMBL" id="KMZ74143.1"/>
    </source>
</evidence>
<sequence length="81" mass="9265">MIQHFKLFEDAVTFDTTYKTNVYSLIFEMFCGVNHHRKTVIFGSAFLRLKVCFADLQICDLKAGVSFEGICGLSELIEIIH</sequence>
<reference evidence="3" key="1">
    <citation type="journal article" date="2016" name="Nature">
        <title>The genome of the seagrass Zostera marina reveals angiosperm adaptation to the sea.</title>
        <authorList>
            <person name="Olsen J.L."/>
            <person name="Rouze P."/>
            <person name="Verhelst B."/>
            <person name="Lin Y.-C."/>
            <person name="Bayer T."/>
            <person name="Collen J."/>
            <person name="Dattolo E."/>
            <person name="De Paoli E."/>
            <person name="Dittami S."/>
            <person name="Maumus F."/>
            <person name="Michel G."/>
            <person name="Kersting A."/>
            <person name="Lauritano C."/>
            <person name="Lohaus R."/>
            <person name="Toepel M."/>
            <person name="Tonon T."/>
            <person name="Vanneste K."/>
            <person name="Amirebrahimi M."/>
            <person name="Brakel J."/>
            <person name="Bostroem C."/>
            <person name="Chovatia M."/>
            <person name="Grimwood J."/>
            <person name="Jenkins J.W."/>
            <person name="Jueterbock A."/>
            <person name="Mraz A."/>
            <person name="Stam W.T."/>
            <person name="Tice H."/>
            <person name="Bornberg-Bauer E."/>
            <person name="Green P.J."/>
            <person name="Pearson G.A."/>
            <person name="Procaccini G."/>
            <person name="Duarte C.M."/>
            <person name="Schmutz J."/>
            <person name="Reusch T.B.H."/>
            <person name="Van de Peer Y."/>
        </authorList>
    </citation>
    <scope>NUCLEOTIDE SEQUENCE [LARGE SCALE GENOMIC DNA]</scope>
    <source>
        <strain evidence="3">cv. Finnish</strain>
    </source>
</reference>
<name>A0A0K9PYM6_ZOSMR</name>
<feature type="domain" description="MULE transposase" evidence="1">
    <location>
        <begin position="12"/>
        <end position="47"/>
    </location>
</feature>
<accession>A0A0K9PYM6</accession>